<keyword evidence="3" id="KW-1185">Reference proteome</keyword>
<protein>
    <submittedName>
        <fullName evidence="2">Uncharacterized protein</fullName>
    </submittedName>
</protein>
<gene>
    <name evidence="2" type="ORF">CR162_04110</name>
</gene>
<dbReference type="Proteomes" id="UP000223527">
    <property type="component" value="Unassembled WGS sequence"/>
</dbReference>
<comment type="caution">
    <text evidence="2">The sequence shown here is derived from an EMBL/GenBank/DDBJ whole genome shotgun (WGS) entry which is preliminary data.</text>
</comment>
<dbReference type="AlphaFoldDB" id="A0A2C7AID1"/>
<organism evidence="2 3">
    <name type="scientific">Teichococcus rhizosphaerae</name>
    <dbReference type="NCBI Taxonomy" id="1335062"/>
    <lineage>
        <taxon>Bacteria</taxon>
        <taxon>Pseudomonadati</taxon>
        <taxon>Pseudomonadota</taxon>
        <taxon>Alphaproteobacteria</taxon>
        <taxon>Acetobacterales</taxon>
        <taxon>Roseomonadaceae</taxon>
        <taxon>Roseomonas</taxon>
    </lineage>
</organism>
<feature type="region of interest" description="Disordered" evidence="1">
    <location>
        <begin position="1"/>
        <end position="103"/>
    </location>
</feature>
<evidence type="ECO:0000313" key="3">
    <source>
        <dbReference type="Proteomes" id="UP000223527"/>
    </source>
</evidence>
<reference evidence="2 3" key="1">
    <citation type="submission" date="2017-10" db="EMBL/GenBank/DDBJ databases">
        <authorList>
            <person name="Banno H."/>
            <person name="Chua N.-H."/>
        </authorList>
    </citation>
    <scope>NUCLEOTIDE SEQUENCE [LARGE SCALE GENOMIC DNA]</scope>
    <source>
        <strain evidence="2 3">YW11</strain>
    </source>
</reference>
<accession>A0A2C7AID1</accession>
<feature type="compositionally biased region" description="Pro residues" evidence="1">
    <location>
        <begin position="94"/>
        <end position="103"/>
    </location>
</feature>
<feature type="compositionally biased region" description="Pro residues" evidence="1">
    <location>
        <begin position="50"/>
        <end position="60"/>
    </location>
</feature>
<name>A0A2C7AID1_9PROT</name>
<evidence type="ECO:0000256" key="1">
    <source>
        <dbReference type="SAM" id="MobiDB-lite"/>
    </source>
</evidence>
<proteinExistence type="predicted"/>
<sequence length="103" mass="10975">MSDMSNASPPPRPPRGEAETQVPEGQRDRKQAQLTPETPAQGVAPEEPAKAPPPPQPEPPSQGTAHENEPEPKPLPASAQQQLPEAKYGKGDPVNPPPETVKR</sequence>
<dbReference type="EMBL" id="PDNU01000003">
    <property type="protein sequence ID" value="PHK96517.1"/>
    <property type="molecule type" value="Genomic_DNA"/>
</dbReference>
<evidence type="ECO:0000313" key="2">
    <source>
        <dbReference type="EMBL" id="PHK96517.1"/>
    </source>
</evidence>